<dbReference type="Proteomes" id="UP000275267">
    <property type="component" value="Unassembled WGS sequence"/>
</dbReference>
<evidence type="ECO:0000313" key="1">
    <source>
        <dbReference type="EMBL" id="RLM65588.1"/>
    </source>
</evidence>
<reference evidence="2" key="1">
    <citation type="journal article" date="2019" name="Nat. Commun.">
        <title>The genome of broomcorn millet.</title>
        <authorList>
            <person name="Zou C."/>
            <person name="Miki D."/>
            <person name="Li D."/>
            <person name="Tang Q."/>
            <person name="Xiao L."/>
            <person name="Rajput S."/>
            <person name="Deng P."/>
            <person name="Jia W."/>
            <person name="Huang R."/>
            <person name="Zhang M."/>
            <person name="Sun Y."/>
            <person name="Hu J."/>
            <person name="Fu X."/>
            <person name="Schnable P.S."/>
            <person name="Li F."/>
            <person name="Zhang H."/>
            <person name="Feng B."/>
            <person name="Zhu X."/>
            <person name="Liu R."/>
            <person name="Schnable J.C."/>
            <person name="Zhu J.-K."/>
            <person name="Zhang H."/>
        </authorList>
    </citation>
    <scope>NUCLEOTIDE SEQUENCE [LARGE SCALE GENOMIC DNA]</scope>
</reference>
<sequence>MTARTKRREKDEQGWEAPHTAWLKVNVDGAFDSVASGDGVASGVVIRDEAGSVQLSAWKFIGADQDRVRRKWRL</sequence>
<organism evidence="1 2">
    <name type="scientific">Panicum miliaceum</name>
    <name type="common">Proso millet</name>
    <name type="synonym">Broomcorn millet</name>
    <dbReference type="NCBI Taxonomy" id="4540"/>
    <lineage>
        <taxon>Eukaryota</taxon>
        <taxon>Viridiplantae</taxon>
        <taxon>Streptophyta</taxon>
        <taxon>Embryophyta</taxon>
        <taxon>Tracheophyta</taxon>
        <taxon>Spermatophyta</taxon>
        <taxon>Magnoliopsida</taxon>
        <taxon>Liliopsida</taxon>
        <taxon>Poales</taxon>
        <taxon>Poaceae</taxon>
        <taxon>PACMAD clade</taxon>
        <taxon>Panicoideae</taxon>
        <taxon>Panicodae</taxon>
        <taxon>Paniceae</taxon>
        <taxon>Panicinae</taxon>
        <taxon>Panicum</taxon>
        <taxon>Panicum sect. Panicum</taxon>
    </lineage>
</organism>
<accession>A0A3L6PV53</accession>
<name>A0A3L6PV53_PANMI</name>
<dbReference type="EMBL" id="PQIB02000015">
    <property type="protein sequence ID" value="RLM65588.1"/>
    <property type="molecule type" value="Genomic_DNA"/>
</dbReference>
<dbReference type="InterPro" id="IPR002173">
    <property type="entry name" value="Carboh/pur_kinase_PfkB_CS"/>
</dbReference>
<proteinExistence type="predicted"/>
<evidence type="ECO:0000313" key="2">
    <source>
        <dbReference type="Proteomes" id="UP000275267"/>
    </source>
</evidence>
<gene>
    <name evidence="1" type="ORF">C2845_PM16G09560</name>
</gene>
<dbReference type="PROSITE" id="PS00584">
    <property type="entry name" value="PFKB_KINASES_2"/>
    <property type="match status" value="1"/>
</dbReference>
<protein>
    <recommendedName>
        <fullName evidence="3">RNase H type-1 domain-containing protein</fullName>
    </recommendedName>
</protein>
<dbReference type="AlphaFoldDB" id="A0A3L6PV53"/>
<comment type="caution">
    <text evidence="1">The sequence shown here is derived from an EMBL/GenBank/DDBJ whole genome shotgun (WGS) entry which is preliminary data.</text>
</comment>
<dbReference type="GO" id="GO:0016301">
    <property type="term" value="F:kinase activity"/>
    <property type="evidence" value="ECO:0007669"/>
    <property type="project" value="InterPro"/>
</dbReference>
<keyword evidence="2" id="KW-1185">Reference proteome</keyword>
<evidence type="ECO:0008006" key="3">
    <source>
        <dbReference type="Google" id="ProtNLM"/>
    </source>
</evidence>